<name>A0ABT8LJA1_9BACT</name>
<evidence type="ECO:0000256" key="1">
    <source>
        <dbReference type="ARBA" id="ARBA00006383"/>
    </source>
</evidence>
<evidence type="ECO:0000256" key="3">
    <source>
        <dbReference type="ARBA" id="ARBA00022679"/>
    </source>
</evidence>
<evidence type="ECO:0000313" key="6">
    <source>
        <dbReference type="EMBL" id="MDN5216471.1"/>
    </source>
</evidence>
<keyword evidence="7" id="KW-1185">Reference proteome</keyword>
<keyword evidence="4 5" id="KW-0012">Acyltransferase</keyword>
<protein>
    <recommendedName>
        <fullName evidence="2 5">Aminoglycoside N(3)-acetyltransferase</fullName>
        <ecNumber evidence="5">2.3.1.-</ecNumber>
    </recommendedName>
</protein>
<sequence>MRQIAAETQMQTKDSLIEDLWSIGVKPGMDLMVHSSLSAIGWVLGGAPTVVTALLEVIGRQGTLVMPSATPLCADPTSWDEVSVPDKWLEDIRINLPVFDVKTTPTTMGAIAECFRTWPHTIRSNHPISSVCANGARAQEIVSEHALAFSEGAGTPFEKLYDLNASVLLLGVGFNRCTVLHFAESLVSNRRTKLSRFPMLKDGQRIWEEVPDMGNDNSTHFPAVGEKFVADKNAQSGLIGQAKSTLFSVPELVRFARPYFEKFL</sequence>
<dbReference type="RefSeq" id="WP_346761808.1">
    <property type="nucleotide sequence ID" value="NZ_JAUJEB010000009.1"/>
</dbReference>
<evidence type="ECO:0000313" key="7">
    <source>
        <dbReference type="Proteomes" id="UP001172083"/>
    </source>
</evidence>
<dbReference type="PANTHER" id="PTHR11104:SF0">
    <property type="entry name" value="SPBETA PROPHAGE-DERIVED AMINOGLYCOSIDE N(3')-ACETYLTRANSFERASE-LIKE PROTEIN YOKD"/>
    <property type="match status" value="1"/>
</dbReference>
<accession>A0ABT8LJA1</accession>
<evidence type="ECO:0000256" key="5">
    <source>
        <dbReference type="RuleBase" id="RU365031"/>
    </source>
</evidence>
<gene>
    <name evidence="6" type="ORF">QQ020_30665</name>
</gene>
<dbReference type="InterPro" id="IPR003679">
    <property type="entry name" value="Amioglycoside_AcTrfase"/>
</dbReference>
<keyword evidence="5" id="KW-0046">Antibiotic resistance</keyword>
<dbReference type="EMBL" id="JAUJEB010000009">
    <property type="protein sequence ID" value="MDN5216471.1"/>
    <property type="molecule type" value="Genomic_DNA"/>
</dbReference>
<dbReference type="SUPFAM" id="SSF110710">
    <property type="entry name" value="TTHA0583/YokD-like"/>
    <property type="match status" value="1"/>
</dbReference>
<dbReference type="PANTHER" id="PTHR11104">
    <property type="entry name" value="AMINOGLYCOSIDE N3-ACETYLTRANSFERASE"/>
    <property type="match status" value="1"/>
</dbReference>
<dbReference type="InterPro" id="IPR028345">
    <property type="entry name" value="Antibiotic_NAT-like"/>
</dbReference>
<comment type="caution">
    <text evidence="6">The sequence shown here is derived from an EMBL/GenBank/DDBJ whole genome shotgun (WGS) entry which is preliminary data.</text>
</comment>
<proteinExistence type="inferred from homology"/>
<organism evidence="6 7">
    <name type="scientific">Agaribacillus aureus</name>
    <dbReference type="NCBI Taxonomy" id="3051825"/>
    <lineage>
        <taxon>Bacteria</taxon>
        <taxon>Pseudomonadati</taxon>
        <taxon>Bacteroidota</taxon>
        <taxon>Cytophagia</taxon>
        <taxon>Cytophagales</taxon>
        <taxon>Splendidivirgaceae</taxon>
        <taxon>Agaribacillus</taxon>
    </lineage>
</organism>
<reference evidence="6" key="1">
    <citation type="submission" date="2023-06" db="EMBL/GenBank/DDBJ databases">
        <title>Genomic of Agaribacillus aureum.</title>
        <authorList>
            <person name="Wang G."/>
        </authorList>
    </citation>
    <scope>NUCLEOTIDE SEQUENCE</scope>
    <source>
        <strain evidence="6">BMA12</strain>
    </source>
</reference>
<dbReference type="Pfam" id="PF02522">
    <property type="entry name" value="Antibiotic_NAT"/>
    <property type="match status" value="1"/>
</dbReference>
<dbReference type="Proteomes" id="UP001172083">
    <property type="component" value="Unassembled WGS sequence"/>
</dbReference>
<evidence type="ECO:0000256" key="2">
    <source>
        <dbReference type="ARBA" id="ARBA00012882"/>
    </source>
</evidence>
<dbReference type="EC" id="2.3.1.-" evidence="5"/>
<keyword evidence="3 5" id="KW-0808">Transferase</keyword>
<comment type="similarity">
    <text evidence="1 5">Belongs to the antibiotic N-acetyltransferase family.</text>
</comment>
<comment type="catalytic activity">
    <reaction evidence="5">
        <text>a 2-deoxystreptamine antibiotic + acetyl-CoA = an N(3)-acetyl-2-deoxystreptamine antibiotic + CoA + H(+)</text>
        <dbReference type="Rhea" id="RHEA:12665"/>
        <dbReference type="ChEBI" id="CHEBI:15378"/>
        <dbReference type="ChEBI" id="CHEBI:57287"/>
        <dbReference type="ChEBI" id="CHEBI:57288"/>
        <dbReference type="ChEBI" id="CHEBI:57921"/>
        <dbReference type="ChEBI" id="CHEBI:77452"/>
        <dbReference type="EC" id="2.3.1.81"/>
    </reaction>
</comment>
<evidence type="ECO:0000256" key="4">
    <source>
        <dbReference type="ARBA" id="ARBA00023315"/>
    </source>
</evidence>